<dbReference type="AlphaFoldDB" id="A0A8S3TBQ0"/>
<dbReference type="Gene3D" id="3.90.1300.10">
    <property type="entry name" value="Amidase signature (AS) domain"/>
    <property type="match status" value="1"/>
</dbReference>
<evidence type="ECO:0000313" key="2">
    <source>
        <dbReference type="Proteomes" id="UP000683360"/>
    </source>
</evidence>
<reference evidence="1" key="1">
    <citation type="submission" date="2021-03" db="EMBL/GenBank/DDBJ databases">
        <authorList>
            <person name="Bekaert M."/>
        </authorList>
    </citation>
    <scope>NUCLEOTIDE SEQUENCE</scope>
</reference>
<sequence>MFTGTWSWLELITVPPIIAEEIFTGKNKLTIGFYIDDGNIKAAPACQRAVLEVKGYFRIPRSYKSFVYLCDFHREQSWDHWLSSSHNGVAQYKSSILEMFKNIALSMTEEEYVTATDVLQRWVKAYRQEVFNVLVNTNIGVERQKKALKYVYLDMKKTKSLMVCNSCQSASSTRIVCSSLSLPIEKNWCLIAYMKRPRVSNVCRFRNKHEEKLVRVSCFYKLL</sequence>
<evidence type="ECO:0000313" key="1">
    <source>
        <dbReference type="EMBL" id="CAG2230991.1"/>
    </source>
</evidence>
<comment type="caution">
    <text evidence="1">The sequence shown here is derived from an EMBL/GenBank/DDBJ whole genome shotgun (WGS) entry which is preliminary data.</text>
</comment>
<accession>A0A8S3TBQ0</accession>
<name>A0A8S3TBQ0_MYTED</name>
<dbReference type="InterPro" id="IPR036928">
    <property type="entry name" value="AS_sf"/>
</dbReference>
<keyword evidence="2" id="KW-1185">Reference proteome</keyword>
<organism evidence="1 2">
    <name type="scientific">Mytilus edulis</name>
    <name type="common">Blue mussel</name>
    <dbReference type="NCBI Taxonomy" id="6550"/>
    <lineage>
        <taxon>Eukaryota</taxon>
        <taxon>Metazoa</taxon>
        <taxon>Spiralia</taxon>
        <taxon>Lophotrochozoa</taxon>
        <taxon>Mollusca</taxon>
        <taxon>Bivalvia</taxon>
        <taxon>Autobranchia</taxon>
        <taxon>Pteriomorphia</taxon>
        <taxon>Mytilida</taxon>
        <taxon>Mytiloidea</taxon>
        <taxon>Mytilidae</taxon>
        <taxon>Mytilinae</taxon>
        <taxon>Mytilus</taxon>
    </lineage>
</organism>
<dbReference type="Proteomes" id="UP000683360">
    <property type="component" value="Unassembled WGS sequence"/>
</dbReference>
<dbReference type="OrthoDB" id="6142716at2759"/>
<dbReference type="PANTHER" id="PTHR47456">
    <property type="entry name" value="PHD-TYPE DOMAIN-CONTAINING PROTEIN"/>
    <property type="match status" value="1"/>
</dbReference>
<gene>
    <name evidence="1" type="ORF">MEDL_43800</name>
</gene>
<proteinExistence type="predicted"/>
<dbReference type="EMBL" id="CAJPWZ010002130">
    <property type="protein sequence ID" value="CAG2230991.1"/>
    <property type="molecule type" value="Genomic_DNA"/>
</dbReference>
<protein>
    <submittedName>
        <fullName evidence="1">Uncharacterized protein</fullName>
    </submittedName>
</protein>